<keyword evidence="3 8" id="KW-0349">Heme</keyword>
<keyword evidence="7 9" id="KW-0408">Iron</keyword>
<feature type="binding site" description="covalent" evidence="8">
    <location>
        <position position="48"/>
    </location>
    <ligand>
        <name>heme c</name>
        <dbReference type="ChEBI" id="CHEBI:61717"/>
        <label>1</label>
    </ligand>
</feature>
<dbReference type="Pfam" id="PF00034">
    <property type="entry name" value="Cytochrom_C"/>
    <property type="match status" value="2"/>
</dbReference>
<dbReference type="AlphaFoldDB" id="A0A7Z7HQX1"/>
<evidence type="ECO:0000256" key="9">
    <source>
        <dbReference type="PIRSR" id="PIRSR000005-2"/>
    </source>
</evidence>
<feature type="binding site" description="axial binding residue" evidence="9">
    <location>
        <position position="49"/>
    </location>
    <ligand>
        <name>heme c</name>
        <dbReference type="ChEBI" id="CHEBI:61717"/>
        <label>1</label>
    </ligand>
    <ligandPart>
        <name>Fe</name>
        <dbReference type="ChEBI" id="CHEBI:18248"/>
    </ligandPart>
</feature>
<dbReference type="InterPro" id="IPR036909">
    <property type="entry name" value="Cyt_c-like_dom_sf"/>
</dbReference>
<dbReference type="SUPFAM" id="SSF46626">
    <property type="entry name" value="Cytochrome c"/>
    <property type="match status" value="2"/>
</dbReference>
<dbReference type="Proteomes" id="UP000242886">
    <property type="component" value="Chromosome SDENCHOL"/>
</dbReference>
<feature type="chain" id="PRO_5031435264" evidence="10">
    <location>
        <begin position="27"/>
        <end position="225"/>
    </location>
</feature>
<comment type="subcellular location">
    <subcellularLocation>
        <location evidence="1">Periplasm</location>
    </subcellularLocation>
</comment>
<evidence type="ECO:0000256" key="2">
    <source>
        <dbReference type="ARBA" id="ARBA00022448"/>
    </source>
</evidence>
<keyword evidence="10" id="KW-0732">Signal</keyword>
<evidence type="ECO:0000256" key="5">
    <source>
        <dbReference type="ARBA" id="ARBA00022764"/>
    </source>
</evidence>
<feature type="signal peptide" evidence="10">
    <location>
        <begin position="1"/>
        <end position="26"/>
    </location>
</feature>
<gene>
    <name evidence="12" type="primary">cycA</name>
    <name evidence="12" type="ORF">SDENCHOL_11176</name>
</gene>
<feature type="domain" description="Cytochrome c" evidence="11">
    <location>
        <begin position="32"/>
        <end position="116"/>
    </location>
</feature>
<protein>
    <submittedName>
        <fullName evidence="12">Cytochrome c4</fullName>
    </submittedName>
</protein>
<feature type="binding site" description="covalent" evidence="8">
    <location>
        <position position="45"/>
    </location>
    <ligand>
        <name>heme c</name>
        <dbReference type="ChEBI" id="CHEBI:61717"/>
        <label>1</label>
    </ligand>
</feature>
<dbReference type="GO" id="GO:0020037">
    <property type="term" value="F:heme binding"/>
    <property type="evidence" value="ECO:0007669"/>
    <property type="project" value="InterPro"/>
</dbReference>
<dbReference type="GO" id="GO:0042597">
    <property type="term" value="C:periplasmic space"/>
    <property type="evidence" value="ECO:0007669"/>
    <property type="project" value="UniProtKB-SubCell"/>
</dbReference>
<dbReference type="PANTHER" id="PTHR33751">
    <property type="entry name" value="CBB3-TYPE CYTOCHROME C OXIDASE SUBUNIT FIXP"/>
    <property type="match status" value="1"/>
</dbReference>
<feature type="binding site" description="covalent" evidence="8">
    <location>
        <position position="150"/>
    </location>
    <ligand>
        <name>heme c</name>
        <dbReference type="ChEBI" id="CHEBI:61717"/>
        <label>2</label>
    </ligand>
</feature>
<evidence type="ECO:0000256" key="8">
    <source>
        <dbReference type="PIRSR" id="PIRSR000005-1"/>
    </source>
</evidence>
<dbReference type="GO" id="GO:0005506">
    <property type="term" value="F:iron ion binding"/>
    <property type="evidence" value="ECO:0007669"/>
    <property type="project" value="InterPro"/>
</dbReference>
<feature type="binding site" description="axial binding residue" evidence="9">
    <location>
        <position position="151"/>
    </location>
    <ligand>
        <name>heme c</name>
        <dbReference type="ChEBI" id="CHEBI:61717"/>
        <label>2</label>
    </ligand>
    <ligandPart>
        <name>Fe</name>
        <dbReference type="ChEBI" id="CHEBI:18248"/>
    </ligandPart>
</feature>
<feature type="binding site" description="axial binding residue" evidence="9">
    <location>
        <position position="93"/>
    </location>
    <ligand>
        <name>heme c</name>
        <dbReference type="ChEBI" id="CHEBI:61717"/>
        <label>1</label>
    </ligand>
    <ligandPart>
        <name>Fe</name>
        <dbReference type="ChEBI" id="CHEBI:18248"/>
    </ligandPart>
</feature>
<keyword evidence="13" id="KW-1185">Reference proteome</keyword>
<evidence type="ECO:0000256" key="6">
    <source>
        <dbReference type="ARBA" id="ARBA00022982"/>
    </source>
</evidence>
<accession>A0A7Z7HQX1</accession>
<dbReference type="PROSITE" id="PS51007">
    <property type="entry name" value="CYTC"/>
    <property type="match status" value="2"/>
</dbReference>
<dbReference type="InterPro" id="IPR009056">
    <property type="entry name" value="Cyt_c-like_dom"/>
</dbReference>
<feature type="domain" description="Cytochrome c" evidence="11">
    <location>
        <begin position="126"/>
        <end position="225"/>
    </location>
</feature>
<dbReference type="EMBL" id="LT837803">
    <property type="protein sequence ID" value="SMB24970.1"/>
    <property type="molecule type" value="Genomic_DNA"/>
</dbReference>
<evidence type="ECO:0000256" key="4">
    <source>
        <dbReference type="ARBA" id="ARBA00022723"/>
    </source>
</evidence>
<dbReference type="GO" id="GO:0009055">
    <property type="term" value="F:electron transfer activity"/>
    <property type="evidence" value="ECO:0007669"/>
    <property type="project" value="InterPro"/>
</dbReference>
<evidence type="ECO:0000313" key="12">
    <source>
        <dbReference type="EMBL" id="SMB24970.1"/>
    </source>
</evidence>
<evidence type="ECO:0000256" key="10">
    <source>
        <dbReference type="SAM" id="SignalP"/>
    </source>
</evidence>
<evidence type="ECO:0000313" key="13">
    <source>
        <dbReference type="Proteomes" id="UP000242886"/>
    </source>
</evidence>
<feature type="binding site" description="covalent" evidence="8">
    <location>
        <position position="147"/>
    </location>
    <ligand>
        <name>heme c</name>
        <dbReference type="ChEBI" id="CHEBI:61717"/>
        <label>2</label>
    </ligand>
</feature>
<evidence type="ECO:0000259" key="11">
    <source>
        <dbReference type="PROSITE" id="PS51007"/>
    </source>
</evidence>
<reference evidence="12" key="1">
    <citation type="submission" date="2017-03" db="EMBL/GenBank/DDBJ databases">
        <authorList>
            <consortium name="AG Boll"/>
        </authorList>
    </citation>
    <scope>NUCLEOTIDE SEQUENCE [LARGE SCALE GENOMIC DNA]</scope>
    <source>
        <strain evidence="12">Chol</strain>
    </source>
</reference>
<dbReference type="RefSeq" id="WP_197706852.1">
    <property type="nucleotide sequence ID" value="NZ_LT837803.1"/>
</dbReference>
<feature type="binding site" description="axial binding residue" evidence="9">
    <location>
        <position position="202"/>
    </location>
    <ligand>
        <name>heme c</name>
        <dbReference type="ChEBI" id="CHEBI:61717"/>
        <label>2</label>
    </ligand>
    <ligandPart>
        <name>Fe</name>
        <dbReference type="ChEBI" id="CHEBI:18248"/>
    </ligandPart>
</feature>
<dbReference type="InterPro" id="IPR050597">
    <property type="entry name" value="Cytochrome_c_Oxidase_Subunit"/>
</dbReference>
<dbReference type="InterPro" id="IPR024167">
    <property type="entry name" value="Cytochrome_c4-like"/>
</dbReference>
<name>A0A7Z7HQX1_9PROT</name>
<evidence type="ECO:0000256" key="1">
    <source>
        <dbReference type="ARBA" id="ARBA00004418"/>
    </source>
</evidence>
<proteinExistence type="predicted"/>
<evidence type="ECO:0000256" key="7">
    <source>
        <dbReference type="ARBA" id="ARBA00023004"/>
    </source>
</evidence>
<evidence type="ECO:0000256" key="3">
    <source>
        <dbReference type="ARBA" id="ARBA00022617"/>
    </source>
</evidence>
<organism evidence="12 13">
    <name type="scientific">Sterolibacterium denitrificans</name>
    <dbReference type="NCBI Taxonomy" id="157592"/>
    <lineage>
        <taxon>Bacteria</taxon>
        <taxon>Pseudomonadati</taxon>
        <taxon>Pseudomonadota</taxon>
        <taxon>Betaproteobacteria</taxon>
        <taxon>Nitrosomonadales</taxon>
        <taxon>Sterolibacteriaceae</taxon>
        <taxon>Sterolibacterium</taxon>
    </lineage>
</organism>
<keyword evidence="5" id="KW-0574">Periplasm</keyword>
<dbReference type="PIRSF" id="PIRSF000005">
    <property type="entry name" value="Cytochrome_c4"/>
    <property type="match status" value="1"/>
</dbReference>
<dbReference type="PANTHER" id="PTHR33751:SF9">
    <property type="entry name" value="CYTOCHROME C4"/>
    <property type="match status" value="1"/>
</dbReference>
<comment type="PTM">
    <text evidence="8">Binds 2 heme c groups covalently per subunit.</text>
</comment>
<sequence length="225" mass="24070">MKRLSLLMAVAAMLLAALPGSAAAQAAAKSKADPAKGKEIVASVCLACHSIDGNSEMSANPKLAGQHAEYLFKQMKEFKSVDGAAPIRVNAIMNGMIAAYDEAQMRDIAAYFASQRLKPETARNRDTIELGQRIYRAGDASKGLPACSGCHGPTGAGMPAQYPRIAGQFADYLEAQLRNFRTGAEAAEPSDEARTNDPEKMMRMIAIKMTDKEIKAVADYIAGLR</sequence>
<dbReference type="Gene3D" id="1.10.760.10">
    <property type="entry name" value="Cytochrome c-like domain"/>
    <property type="match status" value="2"/>
</dbReference>
<keyword evidence="6" id="KW-0249">Electron transport</keyword>
<keyword evidence="2" id="KW-0813">Transport</keyword>
<keyword evidence="4 9" id="KW-0479">Metal-binding</keyword>